<dbReference type="PANTHER" id="PTHR48449">
    <property type="entry name" value="DUF1985 DOMAIN-CONTAINING PROTEIN"/>
    <property type="match status" value="1"/>
</dbReference>
<dbReference type="AlphaFoldDB" id="A0AAD9ZVF9"/>
<evidence type="ECO:0000256" key="1">
    <source>
        <dbReference type="SAM" id="MobiDB-lite"/>
    </source>
</evidence>
<feature type="region of interest" description="Disordered" evidence="1">
    <location>
        <begin position="264"/>
        <end position="325"/>
    </location>
</feature>
<gene>
    <name evidence="3" type="ORF">Dsin_024488</name>
</gene>
<accession>A0AAD9ZVF9</accession>
<dbReference type="EMBL" id="JANJYJ010000008">
    <property type="protein sequence ID" value="KAK3193178.1"/>
    <property type="molecule type" value="Genomic_DNA"/>
</dbReference>
<protein>
    <recommendedName>
        <fullName evidence="2">DUF1985 domain-containing protein</fullName>
    </recommendedName>
</protein>
<dbReference type="Proteomes" id="UP001281410">
    <property type="component" value="Unassembled WGS sequence"/>
</dbReference>
<reference evidence="3" key="1">
    <citation type="journal article" date="2023" name="Plant J.">
        <title>Genome sequences and population genomics provide insights into the demographic history, inbreeding, and mutation load of two 'living fossil' tree species of Dipteronia.</title>
        <authorList>
            <person name="Feng Y."/>
            <person name="Comes H.P."/>
            <person name="Chen J."/>
            <person name="Zhu S."/>
            <person name="Lu R."/>
            <person name="Zhang X."/>
            <person name="Li P."/>
            <person name="Qiu J."/>
            <person name="Olsen K.M."/>
            <person name="Qiu Y."/>
        </authorList>
    </citation>
    <scope>NUCLEOTIDE SEQUENCE</scope>
    <source>
        <strain evidence="3">NBL</strain>
    </source>
</reference>
<dbReference type="PANTHER" id="PTHR48449:SF1">
    <property type="entry name" value="DUF1985 DOMAIN-CONTAINING PROTEIN"/>
    <property type="match status" value="1"/>
</dbReference>
<feature type="compositionally biased region" description="Polar residues" evidence="1">
    <location>
        <begin position="268"/>
        <end position="282"/>
    </location>
</feature>
<dbReference type="Pfam" id="PF09331">
    <property type="entry name" value="DUF1985"/>
    <property type="match status" value="1"/>
</dbReference>
<proteinExistence type="predicted"/>
<name>A0AAD9ZVF9_9ROSI</name>
<dbReference type="InterPro" id="IPR015410">
    <property type="entry name" value="DUF1985"/>
</dbReference>
<sequence>MDSCFGHFLRMHRTMQFSGTIVHSLLLREIHHDGSPDEMRFLLGNVSVRFSKIEFCLITGLKFGVVPDTTEYLEVENGIHQRCFGGRNEIKFEEVKERVQQGEWTEEFDVVKLCLLLLLHVFLIGADERGSVPIWQVRLVDNLDAFDKFPWGCLVYSYSIYGFKTALSGRRGRSKGKDKHSKEKYNMWGFSYALLIFALEVIPALAREFAIHHNVDPFPHVCGTENHPYESGGWKVVPMRGYKTVEDLYPAPGALENMLDEYDAHQGDCSTDNRTPRQTRPSSAAEPSGTAIPTPTTGVGDIPTPPRRRFRAGTVGGGGGLVGPPGVHTHRLESVMQSCQELRDEVRDSESRIHERLQIVLDEVRDSNRRREEQHVEMMHIIHTYRHIDEQHHTPLGDSFYMPHHARSDPPCMDHGYPLDPPVMAQQTSEVQDHPFMAQQTPEV</sequence>
<evidence type="ECO:0000313" key="3">
    <source>
        <dbReference type="EMBL" id="KAK3193178.1"/>
    </source>
</evidence>
<evidence type="ECO:0000313" key="4">
    <source>
        <dbReference type="Proteomes" id="UP001281410"/>
    </source>
</evidence>
<evidence type="ECO:0000259" key="2">
    <source>
        <dbReference type="Pfam" id="PF09331"/>
    </source>
</evidence>
<organism evidence="3 4">
    <name type="scientific">Dipteronia sinensis</name>
    <dbReference type="NCBI Taxonomy" id="43782"/>
    <lineage>
        <taxon>Eukaryota</taxon>
        <taxon>Viridiplantae</taxon>
        <taxon>Streptophyta</taxon>
        <taxon>Embryophyta</taxon>
        <taxon>Tracheophyta</taxon>
        <taxon>Spermatophyta</taxon>
        <taxon>Magnoliopsida</taxon>
        <taxon>eudicotyledons</taxon>
        <taxon>Gunneridae</taxon>
        <taxon>Pentapetalae</taxon>
        <taxon>rosids</taxon>
        <taxon>malvids</taxon>
        <taxon>Sapindales</taxon>
        <taxon>Sapindaceae</taxon>
        <taxon>Hippocastanoideae</taxon>
        <taxon>Acereae</taxon>
        <taxon>Dipteronia</taxon>
    </lineage>
</organism>
<keyword evidence="4" id="KW-1185">Reference proteome</keyword>
<feature type="domain" description="DUF1985" evidence="2">
    <location>
        <begin position="26"/>
        <end position="158"/>
    </location>
</feature>
<feature type="compositionally biased region" description="Gly residues" evidence="1">
    <location>
        <begin position="314"/>
        <end position="323"/>
    </location>
</feature>
<comment type="caution">
    <text evidence="3">The sequence shown here is derived from an EMBL/GenBank/DDBJ whole genome shotgun (WGS) entry which is preliminary data.</text>
</comment>